<dbReference type="HOGENOM" id="CLU_1720235_0_0_5"/>
<name>I4YRE6_9HYPH</name>
<dbReference type="Proteomes" id="UP000003947">
    <property type="component" value="Unassembled WGS sequence"/>
</dbReference>
<dbReference type="PATRIC" id="fig|864069.3.peg.3349"/>
<organism evidence="1 2">
    <name type="scientific">Microvirga lotononidis</name>
    <dbReference type="NCBI Taxonomy" id="864069"/>
    <lineage>
        <taxon>Bacteria</taxon>
        <taxon>Pseudomonadati</taxon>
        <taxon>Pseudomonadota</taxon>
        <taxon>Alphaproteobacteria</taxon>
        <taxon>Hyphomicrobiales</taxon>
        <taxon>Methylobacteriaceae</taxon>
        <taxon>Microvirga</taxon>
    </lineage>
</organism>
<accession>I4YRE6</accession>
<dbReference type="STRING" id="864069.MicloDRAFT_00030870"/>
<dbReference type="EMBL" id="JH660645">
    <property type="protein sequence ID" value="EIM26538.1"/>
    <property type="molecule type" value="Genomic_DNA"/>
</dbReference>
<proteinExistence type="predicted"/>
<protein>
    <submittedName>
        <fullName evidence="1">Uncharacterized protein</fullName>
    </submittedName>
</protein>
<dbReference type="AlphaFoldDB" id="I4YRE6"/>
<reference evidence="1 2" key="1">
    <citation type="submission" date="2012-02" db="EMBL/GenBank/DDBJ databases">
        <title>Improved High-Quality Draft sequence of Microvirga sp. WSM3557.</title>
        <authorList>
            <consortium name="US DOE Joint Genome Institute"/>
            <person name="Lucas S."/>
            <person name="Han J."/>
            <person name="Lapidus A."/>
            <person name="Cheng J.-F."/>
            <person name="Goodwin L."/>
            <person name="Pitluck S."/>
            <person name="Peters L."/>
            <person name="Zhang X."/>
            <person name="Detter J.C."/>
            <person name="Han C."/>
            <person name="Tapia R."/>
            <person name="Land M."/>
            <person name="Hauser L."/>
            <person name="Kyrpides N."/>
            <person name="Ivanova N."/>
            <person name="Pagani I."/>
            <person name="Brau L."/>
            <person name="Yates R."/>
            <person name="O'Hara G."/>
            <person name="Rui T."/>
            <person name="Howieson J."/>
            <person name="Reeve W."/>
            <person name="Woyke T."/>
        </authorList>
    </citation>
    <scope>NUCLEOTIDE SEQUENCE [LARGE SCALE GENOMIC DNA]</scope>
    <source>
        <strain evidence="1 2">WSM3557</strain>
    </source>
</reference>
<gene>
    <name evidence="1" type="ORF">MicloDRAFT_00030870</name>
</gene>
<sequence>MSSQTAEVPRSTPRTVAVEMRLLPVEWRAVLFGLGSFILDLQHAAQELEEAEAIALPTLATTLTAFHMTIRTTLSLRAAIETALERNQSPQRYNRAKAGTVGRVAVRHASLSVLPSILDDAAQKLRDTGHAAQAEAMRAVFHKVQLWIGSRG</sequence>
<keyword evidence="2" id="KW-1185">Reference proteome</keyword>
<evidence type="ECO:0000313" key="2">
    <source>
        <dbReference type="Proteomes" id="UP000003947"/>
    </source>
</evidence>
<dbReference type="RefSeq" id="WP_009762589.1">
    <property type="nucleotide sequence ID" value="NZ_CP141050.1"/>
</dbReference>
<evidence type="ECO:0000313" key="1">
    <source>
        <dbReference type="EMBL" id="EIM26538.1"/>
    </source>
</evidence>